<gene>
    <name evidence="1" type="ORF">BDU57DRAFT_209824</name>
</gene>
<organism evidence="1 2">
    <name type="scientific">Ampelomyces quisqualis</name>
    <name type="common">Powdery mildew agent</name>
    <dbReference type="NCBI Taxonomy" id="50730"/>
    <lineage>
        <taxon>Eukaryota</taxon>
        <taxon>Fungi</taxon>
        <taxon>Dikarya</taxon>
        <taxon>Ascomycota</taxon>
        <taxon>Pezizomycotina</taxon>
        <taxon>Dothideomycetes</taxon>
        <taxon>Pleosporomycetidae</taxon>
        <taxon>Pleosporales</taxon>
        <taxon>Pleosporineae</taxon>
        <taxon>Phaeosphaeriaceae</taxon>
        <taxon>Ampelomyces</taxon>
    </lineage>
</organism>
<proteinExistence type="predicted"/>
<accession>A0A6A5QLX7</accession>
<keyword evidence="2" id="KW-1185">Reference proteome</keyword>
<reference evidence="1" key="1">
    <citation type="journal article" date="2020" name="Stud. Mycol.">
        <title>101 Dothideomycetes genomes: a test case for predicting lifestyles and emergence of pathogens.</title>
        <authorList>
            <person name="Haridas S."/>
            <person name="Albert R."/>
            <person name="Binder M."/>
            <person name="Bloem J."/>
            <person name="Labutti K."/>
            <person name="Salamov A."/>
            <person name="Andreopoulos B."/>
            <person name="Baker S."/>
            <person name="Barry K."/>
            <person name="Bills G."/>
            <person name="Bluhm B."/>
            <person name="Cannon C."/>
            <person name="Castanera R."/>
            <person name="Culley D."/>
            <person name="Daum C."/>
            <person name="Ezra D."/>
            <person name="Gonzalez J."/>
            <person name="Henrissat B."/>
            <person name="Kuo A."/>
            <person name="Liang C."/>
            <person name="Lipzen A."/>
            <person name="Lutzoni F."/>
            <person name="Magnuson J."/>
            <person name="Mondo S."/>
            <person name="Nolan M."/>
            <person name="Ohm R."/>
            <person name="Pangilinan J."/>
            <person name="Park H.-J."/>
            <person name="Ramirez L."/>
            <person name="Alfaro M."/>
            <person name="Sun H."/>
            <person name="Tritt A."/>
            <person name="Yoshinaga Y."/>
            <person name="Zwiers L.-H."/>
            <person name="Turgeon B."/>
            <person name="Goodwin S."/>
            <person name="Spatafora J."/>
            <person name="Crous P."/>
            <person name="Grigoriev I."/>
        </authorList>
    </citation>
    <scope>NUCLEOTIDE SEQUENCE</scope>
    <source>
        <strain evidence="1">HMLAC05119</strain>
    </source>
</reference>
<dbReference type="AlphaFoldDB" id="A0A6A5QLX7"/>
<dbReference type="Proteomes" id="UP000800096">
    <property type="component" value="Unassembled WGS sequence"/>
</dbReference>
<sequence length="154" mass="16448">MRQANLTTTHSNPLAALAALITANPSAKPPYHHTFAVTGTEAVVATSVFTNTPTPVTAGPAGSSTTPSATIITVGTARTKLVPRLTFKLTKDNWCSEWHEDEWDCYASSDGCTGVLHSKEREEPCGETSGRHEHAMVHTSSITRIGIELDFPSS</sequence>
<evidence type="ECO:0000313" key="1">
    <source>
        <dbReference type="EMBL" id="KAF1915888.1"/>
    </source>
</evidence>
<protein>
    <submittedName>
        <fullName evidence="1">Uncharacterized protein</fullName>
    </submittedName>
</protein>
<evidence type="ECO:0000313" key="2">
    <source>
        <dbReference type="Proteomes" id="UP000800096"/>
    </source>
</evidence>
<name>A0A6A5QLX7_AMPQU</name>
<dbReference type="EMBL" id="ML979135">
    <property type="protein sequence ID" value="KAF1915888.1"/>
    <property type="molecule type" value="Genomic_DNA"/>
</dbReference>